<dbReference type="Pfam" id="PF25954">
    <property type="entry name" value="Beta-barrel_RND_2"/>
    <property type="match status" value="1"/>
</dbReference>
<accession>A0A1D8AS08</accession>
<dbReference type="EMBL" id="CP016094">
    <property type="protein sequence ID" value="AOS43681.1"/>
    <property type="molecule type" value="Genomic_DNA"/>
</dbReference>
<evidence type="ECO:0000259" key="2">
    <source>
        <dbReference type="Pfam" id="PF25917"/>
    </source>
</evidence>
<evidence type="ECO:0000259" key="3">
    <source>
        <dbReference type="Pfam" id="PF25954"/>
    </source>
</evidence>
<dbReference type="FunFam" id="2.40.30.170:FF:000010">
    <property type="entry name" value="Efflux RND transporter periplasmic adaptor subunit"/>
    <property type="match status" value="1"/>
</dbReference>
<protein>
    <submittedName>
        <fullName evidence="4">Multidrug resistance protein MdtA</fullName>
    </submittedName>
</protein>
<evidence type="ECO:0000256" key="1">
    <source>
        <dbReference type="ARBA" id="ARBA00009477"/>
    </source>
</evidence>
<dbReference type="Gene3D" id="1.10.287.470">
    <property type="entry name" value="Helix hairpin bin"/>
    <property type="match status" value="1"/>
</dbReference>
<dbReference type="PANTHER" id="PTHR30469:SF11">
    <property type="entry name" value="BLL4320 PROTEIN"/>
    <property type="match status" value="1"/>
</dbReference>
<dbReference type="Gene3D" id="2.40.420.20">
    <property type="match status" value="1"/>
</dbReference>
<dbReference type="KEGG" id="obg:Verru16b_00734"/>
<comment type="similarity">
    <text evidence="1">Belongs to the membrane fusion protein (MFP) (TC 8.A.1) family.</text>
</comment>
<evidence type="ECO:0000313" key="4">
    <source>
        <dbReference type="EMBL" id="AOS43681.1"/>
    </source>
</evidence>
<dbReference type="PANTHER" id="PTHR30469">
    <property type="entry name" value="MULTIDRUG RESISTANCE PROTEIN MDTA"/>
    <property type="match status" value="1"/>
</dbReference>
<dbReference type="Gene3D" id="2.40.30.170">
    <property type="match status" value="1"/>
</dbReference>
<dbReference type="AlphaFoldDB" id="A0A1D8AS08"/>
<organism evidence="4 5">
    <name type="scientific">Lacunisphaera limnophila</name>
    <dbReference type="NCBI Taxonomy" id="1838286"/>
    <lineage>
        <taxon>Bacteria</taxon>
        <taxon>Pseudomonadati</taxon>
        <taxon>Verrucomicrobiota</taxon>
        <taxon>Opitutia</taxon>
        <taxon>Opitutales</taxon>
        <taxon>Opitutaceae</taxon>
        <taxon>Lacunisphaera</taxon>
    </lineage>
</organism>
<feature type="domain" description="CusB-like beta-barrel" evidence="3">
    <location>
        <begin position="213"/>
        <end position="283"/>
    </location>
</feature>
<sequence>MLSPQYVRIPMNKRILLTAVIALGVLGAIFGFKYLQIRQAKAAMAARKPAPAAVTTTPAVQETWRSTLHAVGSLESFRGVTLRAEIEGRIVHVGFESGARVQAGDVLVELDSQAETAQLRSNEATARLAALNLVRARDLRENSTNTQADLDTAEATAAQTAAATEATKATLAKKRIVAPFAGRLGLRQVNPGQFLNKADLIVTLEASDPIYADFSLPQQDVTQLRPGLPVKVSIDAFADREFDGVVEAIDPRINETTRNLRVRARLPNPDEALRPGMFVRVDVVLPDERPVVVLPATAIVYSPYGDSVYVVAKNEQGVLAAQQRFVQVGPKRGDQISLLGGVKPGEEIVTAGQGKLRPGTPVTVNNSVVPTNNPAPKPAES</sequence>
<dbReference type="Proteomes" id="UP000095228">
    <property type="component" value="Chromosome"/>
</dbReference>
<feature type="domain" description="Multidrug resistance protein MdtA-like barrel-sandwich hybrid" evidence="2">
    <location>
        <begin position="79"/>
        <end position="198"/>
    </location>
</feature>
<reference evidence="4 5" key="1">
    <citation type="submission" date="2016-06" db="EMBL/GenBank/DDBJ databases">
        <title>Three novel species with peptidoglycan cell walls form the new genus Lacunisphaera gen. nov. in the family Opitutaceae of the verrucomicrobial subdivision 4.</title>
        <authorList>
            <person name="Rast P."/>
            <person name="Gloeckner I."/>
            <person name="Jogler M."/>
            <person name="Boedeker C."/>
            <person name="Jeske O."/>
            <person name="Wiegand S."/>
            <person name="Reinhardt R."/>
            <person name="Schumann P."/>
            <person name="Rohde M."/>
            <person name="Spring S."/>
            <person name="Gloeckner F.O."/>
            <person name="Jogler C."/>
        </authorList>
    </citation>
    <scope>NUCLEOTIDE SEQUENCE [LARGE SCALE GENOMIC DNA]</scope>
    <source>
        <strain evidence="4 5">IG16b</strain>
    </source>
</reference>
<dbReference type="SUPFAM" id="SSF111369">
    <property type="entry name" value="HlyD-like secretion proteins"/>
    <property type="match status" value="1"/>
</dbReference>
<dbReference type="Pfam" id="PF25917">
    <property type="entry name" value="BSH_RND"/>
    <property type="match status" value="1"/>
</dbReference>
<dbReference type="NCBIfam" id="TIGR01730">
    <property type="entry name" value="RND_mfp"/>
    <property type="match status" value="1"/>
</dbReference>
<dbReference type="STRING" id="1838286.Verru16b_00734"/>
<dbReference type="Gene3D" id="2.40.50.100">
    <property type="match status" value="1"/>
</dbReference>
<name>A0A1D8AS08_9BACT</name>
<dbReference type="PATRIC" id="fig|1838286.3.peg.740"/>
<proteinExistence type="inferred from homology"/>
<gene>
    <name evidence="4" type="primary">mdtA_1</name>
    <name evidence="4" type="ORF">Verru16b_00734</name>
</gene>
<evidence type="ECO:0000313" key="5">
    <source>
        <dbReference type="Proteomes" id="UP000095228"/>
    </source>
</evidence>
<dbReference type="GO" id="GO:1990281">
    <property type="term" value="C:efflux pump complex"/>
    <property type="evidence" value="ECO:0007669"/>
    <property type="project" value="TreeGrafter"/>
</dbReference>
<dbReference type="InterPro" id="IPR058792">
    <property type="entry name" value="Beta-barrel_RND_2"/>
</dbReference>
<dbReference type="GO" id="GO:0015562">
    <property type="term" value="F:efflux transmembrane transporter activity"/>
    <property type="evidence" value="ECO:0007669"/>
    <property type="project" value="TreeGrafter"/>
</dbReference>
<keyword evidence="5" id="KW-1185">Reference proteome</keyword>
<dbReference type="InterPro" id="IPR058625">
    <property type="entry name" value="MdtA-like_BSH"/>
</dbReference>
<dbReference type="InterPro" id="IPR006143">
    <property type="entry name" value="RND_pump_MFP"/>
</dbReference>